<protein>
    <recommendedName>
        <fullName evidence="4">Secreted protein</fullName>
    </recommendedName>
</protein>
<evidence type="ECO:0008006" key="4">
    <source>
        <dbReference type="Google" id="ProtNLM"/>
    </source>
</evidence>
<dbReference type="EMBL" id="CM029048">
    <property type="protein sequence ID" value="KAG2580117.1"/>
    <property type="molecule type" value="Genomic_DNA"/>
</dbReference>
<evidence type="ECO:0000313" key="2">
    <source>
        <dbReference type="EMBL" id="KAG2580117.1"/>
    </source>
</evidence>
<name>A0A8T0R3C1_PANVG</name>
<proteinExistence type="predicted"/>
<evidence type="ECO:0000313" key="3">
    <source>
        <dbReference type="Proteomes" id="UP000823388"/>
    </source>
</evidence>
<accession>A0A8T0R3C1</accession>
<reference evidence="2 3" key="1">
    <citation type="submission" date="2020-05" db="EMBL/GenBank/DDBJ databases">
        <title>WGS assembly of Panicum virgatum.</title>
        <authorList>
            <person name="Lovell J.T."/>
            <person name="Jenkins J."/>
            <person name="Shu S."/>
            <person name="Juenger T.E."/>
            <person name="Schmutz J."/>
        </authorList>
    </citation>
    <scope>NUCLEOTIDE SEQUENCE [LARGE SCALE GENOMIC DNA]</scope>
    <source>
        <strain evidence="3">cv. AP13</strain>
    </source>
</reference>
<sequence>MMVTRNVVCLVLIMFGSWSYEHFIFPYKNAIYVCCVDIHRWFSRWCCYEACASTLSVKASERSCCVATTLTFYFYCLHL</sequence>
<organism evidence="2 3">
    <name type="scientific">Panicum virgatum</name>
    <name type="common">Blackwell switchgrass</name>
    <dbReference type="NCBI Taxonomy" id="38727"/>
    <lineage>
        <taxon>Eukaryota</taxon>
        <taxon>Viridiplantae</taxon>
        <taxon>Streptophyta</taxon>
        <taxon>Embryophyta</taxon>
        <taxon>Tracheophyta</taxon>
        <taxon>Spermatophyta</taxon>
        <taxon>Magnoliopsida</taxon>
        <taxon>Liliopsida</taxon>
        <taxon>Poales</taxon>
        <taxon>Poaceae</taxon>
        <taxon>PACMAD clade</taxon>
        <taxon>Panicoideae</taxon>
        <taxon>Panicodae</taxon>
        <taxon>Paniceae</taxon>
        <taxon>Panicinae</taxon>
        <taxon>Panicum</taxon>
        <taxon>Panicum sect. Hiantes</taxon>
    </lineage>
</organism>
<gene>
    <name evidence="2" type="ORF">PVAP13_6NG313001</name>
</gene>
<keyword evidence="1" id="KW-0732">Signal</keyword>
<dbReference type="Proteomes" id="UP000823388">
    <property type="component" value="Chromosome 6N"/>
</dbReference>
<evidence type="ECO:0000256" key="1">
    <source>
        <dbReference type="SAM" id="SignalP"/>
    </source>
</evidence>
<comment type="caution">
    <text evidence="2">The sequence shown here is derived from an EMBL/GenBank/DDBJ whole genome shotgun (WGS) entry which is preliminary data.</text>
</comment>
<dbReference type="AlphaFoldDB" id="A0A8T0R3C1"/>
<feature type="signal peptide" evidence="1">
    <location>
        <begin position="1"/>
        <end position="19"/>
    </location>
</feature>
<keyword evidence="3" id="KW-1185">Reference proteome</keyword>
<feature type="chain" id="PRO_5035790451" description="Secreted protein" evidence="1">
    <location>
        <begin position="20"/>
        <end position="79"/>
    </location>
</feature>